<dbReference type="Proteomes" id="UP000030645">
    <property type="component" value="Unassembled WGS sequence"/>
</dbReference>
<evidence type="ECO:0000313" key="2">
    <source>
        <dbReference type="EMBL" id="EXB86590.1"/>
    </source>
</evidence>
<evidence type="ECO:0000313" key="3">
    <source>
        <dbReference type="Proteomes" id="UP000030645"/>
    </source>
</evidence>
<name>W9RM87_9ROSA</name>
<feature type="compositionally biased region" description="Polar residues" evidence="1">
    <location>
        <begin position="88"/>
        <end position="102"/>
    </location>
</feature>
<organism evidence="2 3">
    <name type="scientific">Morus notabilis</name>
    <dbReference type="NCBI Taxonomy" id="981085"/>
    <lineage>
        <taxon>Eukaryota</taxon>
        <taxon>Viridiplantae</taxon>
        <taxon>Streptophyta</taxon>
        <taxon>Embryophyta</taxon>
        <taxon>Tracheophyta</taxon>
        <taxon>Spermatophyta</taxon>
        <taxon>Magnoliopsida</taxon>
        <taxon>eudicotyledons</taxon>
        <taxon>Gunneridae</taxon>
        <taxon>Pentapetalae</taxon>
        <taxon>rosids</taxon>
        <taxon>fabids</taxon>
        <taxon>Rosales</taxon>
        <taxon>Moraceae</taxon>
        <taxon>Moreae</taxon>
        <taxon>Morus</taxon>
    </lineage>
</organism>
<dbReference type="AlphaFoldDB" id="W9RM87"/>
<feature type="region of interest" description="Disordered" evidence="1">
    <location>
        <begin position="82"/>
        <end position="125"/>
    </location>
</feature>
<sequence>MAGKDDAIGNLDERWVVGDGDNWSRRREGFKWWWFRRLKLAMDGVWICGPIGIIASRINEHPTHHTSQNPSTTTAYIPHPSVARTTHETQTTIARAESLTTNQRRRQDSGPKKKIKEIIPNRLCE</sequence>
<keyword evidence="3" id="KW-1185">Reference proteome</keyword>
<accession>W9RM87</accession>
<reference evidence="3" key="1">
    <citation type="submission" date="2013-01" db="EMBL/GenBank/DDBJ databases">
        <title>Draft Genome Sequence of a Mulberry Tree, Morus notabilis C.K. Schneid.</title>
        <authorList>
            <person name="He N."/>
            <person name="Zhao S."/>
        </authorList>
    </citation>
    <scope>NUCLEOTIDE SEQUENCE</scope>
</reference>
<gene>
    <name evidence="2" type="ORF">L484_010654</name>
</gene>
<proteinExistence type="predicted"/>
<feature type="compositionally biased region" description="Basic and acidic residues" evidence="1">
    <location>
        <begin position="105"/>
        <end position="125"/>
    </location>
</feature>
<dbReference type="EMBL" id="KE344917">
    <property type="protein sequence ID" value="EXB86590.1"/>
    <property type="molecule type" value="Genomic_DNA"/>
</dbReference>
<protein>
    <submittedName>
        <fullName evidence="2">Uncharacterized protein</fullName>
    </submittedName>
</protein>
<evidence type="ECO:0000256" key="1">
    <source>
        <dbReference type="SAM" id="MobiDB-lite"/>
    </source>
</evidence>